<dbReference type="PROSITE" id="PS51808">
    <property type="entry name" value="CHCH"/>
    <property type="match status" value="1"/>
</dbReference>
<dbReference type="GO" id="GO:0033617">
    <property type="term" value="P:mitochondrial respiratory chain complex IV assembly"/>
    <property type="evidence" value="ECO:0007669"/>
    <property type="project" value="TreeGrafter"/>
</dbReference>
<evidence type="ECO:0000256" key="2">
    <source>
        <dbReference type="ARBA" id="ARBA00022490"/>
    </source>
</evidence>
<dbReference type="PANTHER" id="PTHR21107:SF2">
    <property type="entry name" value="CYTOCHROME C OXIDASE ASSEMBLY PROTEIN COX19"/>
    <property type="match status" value="1"/>
</dbReference>
<dbReference type="EMBL" id="JALJOQ010000047">
    <property type="protein sequence ID" value="KAK9804953.1"/>
    <property type="molecule type" value="Genomic_DNA"/>
</dbReference>
<organism evidence="6 7">
    <name type="scientific">Symbiochloris irregularis</name>
    <dbReference type="NCBI Taxonomy" id="706552"/>
    <lineage>
        <taxon>Eukaryota</taxon>
        <taxon>Viridiplantae</taxon>
        <taxon>Chlorophyta</taxon>
        <taxon>core chlorophytes</taxon>
        <taxon>Trebouxiophyceae</taxon>
        <taxon>Trebouxiales</taxon>
        <taxon>Trebouxiaceae</taxon>
        <taxon>Symbiochloris</taxon>
    </lineage>
</organism>
<protein>
    <recommendedName>
        <fullName evidence="8">Cytochrome c oxidase assembly protein COX19</fullName>
    </recommendedName>
</protein>
<keyword evidence="7" id="KW-1185">Reference proteome</keyword>
<keyword evidence="3" id="KW-1015">Disulfide bond</keyword>
<evidence type="ECO:0000256" key="3">
    <source>
        <dbReference type="ARBA" id="ARBA00023157"/>
    </source>
</evidence>
<evidence type="ECO:0000313" key="6">
    <source>
        <dbReference type="EMBL" id="KAK9804953.1"/>
    </source>
</evidence>
<feature type="region of interest" description="Disordered" evidence="5">
    <location>
        <begin position="81"/>
        <end position="100"/>
    </location>
</feature>
<dbReference type="PANTHER" id="PTHR21107">
    <property type="entry name" value="CYTOCHROME C OXIDASE ASSEMBLY PROTEIN COX19"/>
    <property type="match status" value="1"/>
</dbReference>
<accession>A0AAW1PA66</accession>
<dbReference type="AlphaFoldDB" id="A0AAW1PA66"/>
<dbReference type="InterPro" id="IPR051383">
    <property type="entry name" value="COX19"/>
</dbReference>
<comment type="caution">
    <text evidence="6">The sequence shown here is derived from an EMBL/GenBank/DDBJ whole genome shotgun (WGS) entry which is preliminary data.</text>
</comment>
<gene>
    <name evidence="6" type="ORF">WJX73_002903</name>
</gene>
<sequence>MSGFSTGGGRGAQAKAPEKGVFPLDHFGECKTLQQEYLACLKDHKGKAEACQPVAQTYLQCRMARNLMAKQDLQDLGFRDAQSSDIAQSGSAQADEDPRLRPVGSVAAICSSCGLSQEQLWRQGAGRLPAHFSSKARLPSWSPSSSSLVAEHAAAGCMEKSVQQMLEK</sequence>
<name>A0AAW1PA66_9CHLO</name>
<evidence type="ECO:0000313" key="7">
    <source>
        <dbReference type="Proteomes" id="UP001465755"/>
    </source>
</evidence>
<comment type="similarity">
    <text evidence="4">Belongs to the COX19 family.</text>
</comment>
<reference evidence="6 7" key="1">
    <citation type="journal article" date="2024" name="Nat. Commun.">
        <title>Phylogenomics reveals the evolutionary origins of lichenization in chlorophyte algae.</title>
        <authorList>
            <person name="Puginier C."/>
            <person name="Libourel C."/>
            <person name="Otte J."/>
            <person name="Skaloud P."/>
            <person name="Haon M."/>
            <person name="Grisel S."/>
            <person name="Petersen M."/>
            <person name="Berrin J.G."/>
            <person name="Delaux P.M."/>
            <person name="Dal Grande F."/>
            <person name="Keller J."/>
        </authorList>
    </citation>
    <scope>NUCLEOTIDE SEQUENCE [LARGE SCALE GENOMIC DNA]</scope>
    <source>
        <strain evidence="6 7">SAG 2036</strain>
    </source>
</reference>
<evidence type="ECO:0000256" key="1">
    <source>
        <dbReference type="ARBA" id="ARBA00004496"/>
    </source>
</evidence>
<keyword evidence="2" id="KW-0963">Cytoplasm</keyword>
<evidence type="ECO:0008006" key="8">
    <source>
        <dbReference type="Google" id="ProtNLM"/>
    </source>
</evidence>
<feature type="compositionally biased region" description="Polar residues" evidence="5">
    <location>
        <begin position="81"/>
        <end position="92"/>
    </location>
</feature>
<evidence type="ECO:0000256" key="4">
    <source>
        <dbReference type="ARBA" id="ARBA00038223"/>
    </source>
</evidence>
<evidence type="ECO:0000256" key="5">
    <source>
        <dbReference type="SAM" id="MobiDB-lite"/>
    </source>
</evidence>
<comment type="subcellular location">
    <subcellularLocation>
        <location evidence="1">Cytoplasm</location>
    </subcellularLocation>
</comment>
<dbReference type="GO" id="GO:0005758">
    <property type="term" value="C:mitochondrial intermembrane space"/>
    <property type="evidence" value="ECO:0007669"/>
    <property type="project" value="TreeGrafter"/>
</dbReference>
<dbReference type="Proteomes" id="UP001465755">
    <property type="component" value="Unassembled WGS sequence"/>
</dbReference>
<proteinExistence type="inferred from homology"/>